<gene>
    <name evidence="2" type="ORF">EVAR_80297_1</name>
</gene>
<proteinExistence type="predicted"/>
<accession>A0A4C1UC16</accession>
<feature type="region of interest" description="Disordered" evidence="1">
    <location>
        <begin position="1"/>
        <end position="23"/>
    </location>
</feature>
<evidence type="ECO:0000313" key="3">
    <source>
        <dbReference type="Proteomes" id="UP000299102"/>
    </source>
</evidence>
<keyword evidence="3" id="KW-1185">Reference proteome</keyword>
<dbReference type="EMBL" id="BGZK01000152">
    <property type="protein sequence ID" value="GBP23680.1"/>
    <property type="molecule type" value="Genomic_DNA"/>
</dbReference>
<sequence length="75" mass="8425">MKRWLKPNDSGLDEANEKPSTSKRREAIFEVLNNFRSTHGIPWDKCVAFSTDGALAMTGTRIGLQARMKTNPSIM</sequence>
<name>A0A4C1UC16_EUMVA</name>
<reference evidence="2 3" key="1">
    <citation type="journal article" date="2019" name="Commun. Biol.">
        <title>The bagworm genome reveals a unique fibroin gene that provides high tensile strength.</title>
        <authorList>
            <person name="Kono N."/>
            <person name="Nakamura H."/>
            <person name="Ohtoshi R."/>
            <person name="Tomita M."/>
            <person name="Numata K."/>
            <person name="Arakawa K."/>
        </authorList>
    </citation>
    <scope>NUCLEOTIDE SEQUENCE [LARGE SCALE GENOMIC DNA]</scope>
</reference>
<evidence type="ECO:0000256" key="1">
    <source>
        <dbReference type="SAM" id="MobiDB-lite"/>
    </source>
</evidence>
<dbReference type="Proteomes" id="UP000299102">
    <property type="component" value="Unassembled WGS sequence"/>
</dbReference>
<comment type="caution">
    <text evidence="2">The sequence shown here is derived from an EMBL/GenBank/DDBJ whole genome shotgun (WGS) entry which is preliminary data.</text>
</comment>
<dbReference type="AlphaFoldDB" id="A0A4C1UC16"/>
<evidence type="ECO:0000313" key="2">
    <source>
        <dbReference type="EMBL" id="GBP23680.1"/>
    </source>
</evidence>
<organism evidence="2 3">
    <name type="scientific">Eumeta variegata</name>
    <name type="common">Bagworm moth</name>
    <name type="synonym">Eumeta japonica</name>
    <dbReference type="NCBI Taxonomy" id="151549"/>
    <lineage>
        <taxon>Eukaryota</taxon>
        <taxon>Metazoa</taxon>
        <taxon>Ecdysozoa</taxon>
        <taxon>Arthropoda</taxon>
        <taxon>Hexapoda</taxon>
        <taxon>Insecta</taxon>
        <taxon>Pterygota</taxon>
        <taxon>Neoptera</taxon>
        <taxon>Endopterygota</taxon>
        <taxon>Lepidoptera</taxon>
        <taxon>Glossata</taxon>
        <taxon>Ditrysia</taxon>
        <taxon>Tineoidea</taxon>
        <taxon>Psychidae</taxon>
        <taxon>Oiketicinae</taxon>
        <taxon>Eumeta</taxon>
    </lineage>
</organism>
<protein>
    <submittedName>
        <fullName evidence="2">Uncharacterized protein</fullName>
    </submittedName>
</protein>